<sequence>MAECSMSVDQIESTESMYIESTEPSTSLGPGISCRCPRAARLHAGHMPVWAMTSLKKRCSSRTFPEPPKTRLRVPRRKSGKRSPEEVAAPCLACTVNSVMKDGAGGPPRWPHRGGGTAG</sequence>
<name>A0A7S4PXI0_9DINO</name>
<reference evidence="2" key="1">
    <citation type="submission" date="2021-01" db="EMBL/GenBank/DDBJ databases">
        <authorList>
            <person name="Corre E."/>
            <person name="Pelletier E."/>
            <person name="Niang G."/>
            <person name="Scheremetjew M."/>
            <person name="Finn R."/>
            <person name="Kale V."/>
            <person name="Holt S."/>
            <person name="Cochrane G."/>
            <person name="Meng A."/>
            <person name="Brown T."/>
            <person name="Cohen L."/>
        </authorList>
    </citation>
    <scope>NUCLEOTIDE SEQUENCE</scope>
    <source>
        <strain evidence="2">CCMP3105</strain>
    </source>
</reference>
<proteinExistence type="predicted"/>
<gene>
    <name evidence="2" type="ORF">AMON00008_LOCUS4119</name>
</gene>
<evidence type="ECO:0000256" key="1">
    <source>
        <dbReference type="SAM" id="MobiDB-lite"/>
    </source>
</evidence>
<feature type="region of interest" description="Disordered" evidence="1">
    <location>
        <begin position="59"/>
        <end position="86"/>
    </location>
</feature>
<evidence type="ECO:0000313" key="2">
    <source>
        <dbReference type="EMBL" id="CAE4564500.1"/>
    </source>
</evidence>
<accession>A0A7S4PXI0</accession>
<organism evidence="2">
    <name type="scientific">Alexandrium monilatum</name>
    <dbReference type="NCBI Taxonomy" id="311494"/>
    <lineage>
        <taxon>Eukaryota</taxon>
        <taxon>Sar</taxon>
        <taxon>Alveolata</taxon>
        <taxon>Dinophyceae</taxon>
        <taxon>Gonyaulacales</taxon>
        <taxon>Pyrocystaceae</taxon>
        <taxon>Alexandrium</taxon>
    </lineage>
</organism>
<dbReference type="AlphaFoldDB" id="A0A7S4PXI0"/>
<dbReference type="EMBL" id="HBNR01006241">
    <property type="protein sequence ID" value="CAE4564500.1"/>
    <property type="molecule type" value="Transcribed_RNA"/>
</dbReference>
<protein>
    <submittedName>
        <fullName evidence="2">Uncharacterized protein</fullName>
    </submittedName>
</protein>
<feature type="compositionally biased region" description="Basic residues" evidence="1">
    <location>
        <begin position="70"/>
        <end position="81"/>
    </location>
</feature>